<dbReference type="EMBL" id="JBBNAE010000001">
    <property type="protein sequence ID" value="KAK9154407.1"/>
    <property type="molecule type" value="Genomic_DNA"/>
</dbReference>
<keyword evidence="4" id="KW-1185">Reference proteome</keyword>
<evidence type="ECO:0000256" key="2">
    <source>
        <dbReference type="SAM" id="SignalP"/>
    </source>
</evidence>
<reference evidence="3 4" key="1">
    <citation type="submission" date="2024-01" db="EMBL/GenBank/DDBJ databases">
        <title>Genome assemblies of Stephania.</title>
        <authorList>
            <person name="Yang L."/>
        </authorList>
    </citation>
    <scope>NUCLEOTIDE SEQUENCE [LARGE SCALE GENOMIC DNA]</scope>
    <source>
        <strain evidence="3">QJT</strain>
        <tissue evidence="3">Leaf</tissue>
    </source>
</reference>
<name>A0AAP0KKS2_9MAGN</name>
<feature type="chain" id="PRO_5042965173" evidence="2">
    <location>
        <begin position="26"/>
        <end position="270"/>
    </location>
</feature>
<dbReference type="AlphaFoldDB" id="A0AAP0KKS2"/>
<dbReference type="Proteomes" id="UP001417504">
    <property type="component" value="Unassembled WGS sequence"/>
</dbReference>
<keyword evidence="2" id="KW-0732">Signal</keyword>
<evidence type="ECO:0000313" key="3">
    <source>
        <dbReference type="EMBL" id="KAK9154407.1"/>
    </source>
</evidence>
<feature type="signal peptide" evidence="2">
    <location>
        <begin position="1"/>
        <end position="25"/>
    </location>
</feature>
<protein>
    <submittedName>
        <fullName evidence="3">Uncharacterized protein</fullName>
    </submittedName>
</protein>
<gene>
    <name evidence="3" type="ORF">Sjap_001887</name>
</gene>
<sequence length="270" mass="29992">MPGQLLQLVTLLFSFSILKVSVGDAAYLEDEPTLFTIEIIKITNRRSGSGSGCGPPSDIGQGSHVQTSIGRGHGRGRVQSMQHQPRQEDHILPAPPEHGLNLSRQPPPSVIRRLAIRQTLFRPPSCPASRPRLTEGTLDLRRDALSPSTEQLISTGLAELASMTRQSQNSTHPLALITLHLPRMRVVRLQALLMIHHRHPHTIVPHHPRQDSFPHVDMPYDPASPPELTGERDGPRIRITVKYKSLHPSDVCVRKMTDTFKKGMIPEGCQ</sequence>
<proteinExistence type="predicted"/>
<accession>A0AAP0KKS2</accession>
<evidence type="ECO:0000313" key="4">
    <source>
        <dbReference type="Proteomes" id="UP001417504"/>
    </source>
</evidence>
<feature type="region of interest" description="Disordered" evidence="1">
    <location>
        <begin position="46"/>
        <end position="107"/>
    </location>
</feature>
<organism evidence="3 4">
    <name type="scientific">Stephania japonica</name>
    <dbReference type="NCBI Taxonomy" id="461633"/>
    <lineage>
        <taxon>Eukaryota</taxon>
        <taxon>Viridiplantae</taxon>
        <taxon>Streptophyta</taxon>
        <taxon>Embryophyta</taxon>
        <taxon>Tracheophyta</taxon>
        <taxon>Spermatophyta</taxon>
        <taxon>Magnoliopsida</taxon>
        <taxon>Ranunculales</taxon>
        <taxon>Menispermaceae</taxon>
        <taxon>Menispermoideae</taxon>
        <taxon>Cissampelideae</taxon>
        <taxon>Stephania</taxon>
    </lineage>
</organism>
<evidence type="ECO:0000256" key="1">
    <source>
        <dbReference type="SAM" id="MobiDB-lite"/>
    </source>
</evidence>
<comment type="caution">
    <text evidence="3">The sequence shown here is derived from an EMBL/GenBank/DDBJ whole genome shotgun (WGS) entry which is preliminary data.</text>
</comment>